<sequence>MDLKTLATKVANVYEQNSKVEAVYIAGSVARGWEDYYSDVELNVLWSEGPTDQDRLSVIEQVDGQLMDFYAYEDEEWSETFQVNDVKFEISGFLTETIRKVVQRVTKEFDIDLDSQCLIASIHYGETVSGTELMDGLKAKVQVYPDQLGHAMIDAHSVLGNRWKNRQALIEREDWLMLYTVMTSVQHNMMGVLFGLNCMYVNHPAFKWQRQTLNLMNIKPENIIERLESVFLSSPKQGLDELESIVQEMDELVKEKE</sequence>
<dbReference type="InterPro" id="IPR043519">
    <property type="entry name" value="NT_sf"/>
</dbReference>
<dbReference type="Proteomes" id="UP000830326">
    <property type="component" value="Chromosome"/>
</dbReference>
<reference evidence="2" key="1">
    <citation type="submission" date="2022-04" db="EMBL/GenBank/DDBJ databases">
        <title>Halobacillus sp. isolated from saltern.</title>
        <authorList>
            <person name="Won M."/>
            <person name="Lee C.-M."/>
            <person name="Woen H.-Y."/>
            <person name="Kwon S.-W."/>
        </authorList>
    </citation>
    <scope>NUCLEOTIDE SEQUENCE</scope>
    <source>
        <strain evidence="2">SSHM10-5</strain>
    </source>
</reference>
<name>A0ABY4H8W6_9BACI</name>
<proteinExistence type="predicted"/>
<dbReference type="RefSeq" id="WP_245030621.1">
    <property type="nucleotide sequence ID" value="NZ_CP095075.1"/>
</dbReference>
<keyword evidence="3" id="KW-1185">Reference proteome</keyword>
<dbReference type="Gene3D" id="3.30.460.10">
    <property type="entry name" value="Beta Polymerase, domain 2"/>
    <property type="match status" value="1"/>
</dbReference>
<dbReference type="InterPro" id="IPR025117">
    <property type="entry name" value="DUF4037"/>
</dbReference>
<evidence type="ECO:0000313" key="2">
    <source>
        <dbReference type="EMBL" id="UOR11044.1"/>
    </source>
</evidence>
<evidence type="ECO:0000313" key="3">
    <source>
        <dbReference type="Proteomes" id="UP000830326"/>
    </source>
</evidence>
<accession>A0ABY4H8W6</accession>
<dbReference type="Pfam" id="PF13228">
    <property type="entry name" value="DUF4037"/>
    <property type="match status" value="1"/>
</dbReference>
<feature type="domain" description="DUF4037" evidence="1">
    <location>
        <begin position="115"/>
        <end position="208"/>
    </location>
</feature>
<protein>
    <submittedName>
        <fullName evidence="2">DUF4037 domain-containing protein</fullName>
    </submittedName>
</protein>
<dbReference type="SUPFAM" id="SSF81301">
    <property type="entry name" value="Nucleotidyltransferase"/>
    <property type="match status" value="1"/>
</dbReference>
<evidence type="ECO:0000259" key="1">
    <source>
        <dbReference type="Pfam" id="PF13228"/>
    </source>
</evidence>
<organism evidence="2 3">
    <name type="scientific">Halobacillus amylolyticus</name>
    <dbReference type="NCBI Taxonomy" id="2932259"/>
    <lineage>
        <taxon>Bacteria</taxon>
        <taxon>Bacillati</taxon>
        <taxon>Bacillota</taxon>
        <taxon>Bacilli</taxon>
        <taxon>Bacillales</taxon>
        <taxon>Bacillaceae</taxon>
        <taxon>Halobacillus</taxon>
    </lineage>
</organism>
<gene>
    <name evidence="2" type="ORF">MUO15_15775</name>
</gene>
<dbReference type="EMBL" id="CP095075">
    <property type="protein sequence ID" value="UOR11044.1"/>
    <property type="molecule type" value="Genomic_DNA"/>
</dbReference>